<dbReference type="PANTHER" id="PTHR43639">
    <property type="entry name" value="OXIDOREDUCTASE, SHORT-CHAIN DEHYDROGENASE/REDUCTASE FAMILY (AFU_ORTHOLOGUE AFUA_5G02870)"/>
    <property type="match status" value="1"/>
</dbReference>
<comment type="similarity">
    <text evidence="1">Belongs to the short-chain dehydrogenases/reductases (SDR) family.</text>
</comment>
<dbReference type="PRINTS" id="PR00080">
    <property type="entry name" value="SDRFAMILY"/>
</dbReference>
<dbReference type="PRINTS" id="PR00081">
    <property type="entry name" value="GDHRDH"/>
</dbReference>
<dbReference type="InterPro" id="IPR002347">
    <property type="entry name" value="SDR_fam"/>
</dbReference>
<protein>
    <submittedName>
        <fullName evidence="3">3-oxoacyl-[acyl-carrier-protein] reductase FabG</fullName>
    </submittedName>
</protein>
<dbReference type="GO" id="GO:0016491">
    <property type="term" value="F:oxidoreductase activity"/>
    <property type="evidence" value="ECO:0007669"/>
    <property type="project" value="UniProtKB-KW"/>
</dbReference>
<name>A0A809SH67_9PROT</name>
<dbReference type="EMBL" id="AP021881">
    <property type="protein sequence ID" value="BBP00540.1"/>
    <property type="molecule type" value="Genomic_DNA"/>
</dbReference>
<dbReference type="Gene3D" id="3.40.50.720">
    <property type="entry name" value="NAD(P)-binding Rossmann-like Domain"/>
    <property type="match status" value="1"/>
</dbReference>
<organism evidence="3 4">
    <name type="scientific">Sulfuriferula nivalis</name>
    <dbReference type="NCBI Taxonomy" id="2675298"/>
    <lineage>
        <taxon>Bacteria</taxon>
        <taxon>Pseudomonadati</taxon>
        <taxon>Pseudomonadota</taxon>
        <taxon>Betaproteobacteria</taxon>
        <taxon>Nitrosomonadales</taxon>
        <taxon>Sulfuricellaceae</taxon>
        <taxon>Sulfuriferula</taxon>
    </lineage>
</organism>
<dbReference type="InterPro" id="IPR036291">
    <property type="entry name" value="NAD(P)-bd_dom_sf"/>
</dbReference>
<evidence type="ECO:0000256" key="2">
    <source>
        <dbReference type="ARBA" id="ARBA00023002"/>
    </source>
</evidence>
<dbReference type="PROSITE" id="PS00061">
    <property type="entry name" value="ADH_SHORT"/>
    <property type="match status" value="1"/>
</dbReference>
<dbReference type="Pfam" id="PF13561">
    <property type="entry name" value="adh_short_C2"/>
    <property type="match status" value="1"/>
</dbReference>
<dbReference type="CDD" id="cd05233">
    <property type="entry name" value="SDR_c"/>
    <property type="match status" value="1"/>
</dbReference>
<keyword evidence="4" id="KW-1185">Reference proteome</keyword>
<dbReference type="Proteomes" id="UP000463939">
    <property type="component" value="Chromosome"/>
</dbReference>
<dbReference type="InterPro" id="IPR020904">
    <property type="entry name" value="Sc_DH/Rdtase_CS"/>
</dbReference>
<sequence>MEFTGKTVLITGAASGIGRAAAVAFLREGATVGINHINQSHLFAELQATHADCADRLIELEADVRNGSEVKTMVDTLIAHTGRLDVLVNNAGVSQIKPFLETTEEDWDFIINTDLKSVFLCSKAAIPYLKINHGAIVNIASELALSGRAQYGPYTAAKGGIISLTRSLAREFAPEIRVNAVAPGPTMTPMLEKEALVPGHKEDLGAIPMGRYAEAKEIAESILFLASTRASIFCGDIISPNGGAVMR</sequence>
<keyword evidence="2" id="KW-0560">Oxidoreductase</keyword>
<dbReference type="RefSeq" id="WP_162084459.1">
    <property type="nucleotide sequence ID" value="NZ_AP021881.1"/>
</dbReference>
<dbReference type="AlphaFoldDB" id="A0A809SH67"/>
<evidence type="ECO:0000256" key="1">
    <source>
        <dbReference type="ARBA" id="ARBA00006484"/>
    </source>
</evidence>
<gene>
    <name evidence="3" type="primary">fabG_1</name>
    <name evidence="3" type="ORF">SFSGTM_12480</name>
</gene>
<dbReference type="FunFam" id="3.40.50.720:FF:000084">
    <property type="entry name" value="Short-chain dehydrogenase reductase"/>
    <property type="match status" value="1"/>
</dbReference>
<dbReference type="SUPFAM" id="SSF51735">
    <property type="entry name" value="NAD(P)-binding Rossmann-fold domains"/>
    <property type="match status" value="1"/>
</dbReference>
<proteinExistence type="inferred from homology"/>
<dbReference type="KEGG" id="sniv:SFSGTM_12480"/>
<evidence type="ECO:0000313" key="3">
    <source>
        <dbReference type="EMBL" id="BBP00540.1"/>
    </source>
</evidence>
<dbReference type="PANTHER" id="PTHR43639:SF1">
    <property type="entry name" value="SHORT-CHAIN DEHYDROGENASE_REDUCTASE FAMILY PROTEIN"/>
    <property type="match status" value="1"/>
</dbReference>
<accession>A0A809SH67</accession>
<reference evidence="4" key="1">
    <citation type="submission" date="2019-11" db="EMBL/GenBank/DDBJ databases">
        <title>Isolation and characterization of a novel species in the genus Sulfuriferula.</title>
        <authorList>
            <person name="Mochizuki J."/>
            <person name="Kojima H."/>
            <person name="Fukui M."/>
        </authorList>
    </citation>
    <scope>NUCLEOTIDE SEQUENCE [LARGE SCALE GENOMIC DNA]</scope>
    <source>
        <strain evidence="4">SGTM</strain>
    </source>
</reference>
<evidence type="ECO:0000313" key="4">
    <source>
        <dbReference type="Proteomes" id="UP000463939"/>
    </source>
</evidence>